<feature type="domain" description="Peptidase M16 C-terminal" evidence="10">
    <location>
        <begin position="232"/>
        <end position="413"/>
    </location>
</feature>
<feature type="compositionally biased region" description="Acidic residues" evidence="8">
    <location>
        <begin position="59"/>
        <end position="77"/>
    </location>
</feature>
<dbReference type="InterPro" id="IPR032632">
    <property type="entry name" value="Peptidase_M16_M"/>
</dbReference>
<evidence type="ECO:0000256" key="2">
    <source>
        <dbReference type="ARBA" id="ARBA00022670"/>
    </source>
</evidence>
<dbReference type="Proteomes" id="UP000007819">
    <property type="component" value="Chromosome A2"/>
</dbReference>
<name>A0A8R2A459_ACYPI</name>
<feature type="domain" description="Peptidase M16 N-terminal" evidence="9">
    <location>
        <begin position="79"/>
        <end position="205"/>
    </location>
</feature>
<dbReference type="InterPro" id="IPR011765">
    <property type="entry name" value="Pept_M16_N"/>
</dbReference>
<evidence type="ECO:0000256" key="4">
    <source>
        <dbReference type="ARBA" id="ARBA00022801"/>
    </source>
</evidence>
<dbReference type="GO" id="GO:0004222">
    <property type="term" value="F:metalloendopeptidase activity"/>
    <property type="evidence" value="ECO:0007669"/>
    <property type="project" value="InterPro"/>
</dbReference>
<evidence type="ECO:0008006" key="14">
    <source>
        <dbReference type="Google" id="ProtNLM"/>
    </source>
</evidence>
<keyword evidence="6" id="KW-0482">Metalloprotease</keyword>
<dbReference type="Gene3D" id="3.30.830.10">
    <property type="entry name" value="Metalloenzyme, LuxS/M16 peptidase-like"/>
    <property type="match status" value="4"/>
</dbReference>
<evidence type="ECO:0000256" key="1">
    <source>
        <dbReference type="ARBA" id="ARBA00007261"/>
    </source>
</evidence>
<sequence>MANVEKIIRKGLSNKKDYLLHKLKNGMKCMLISQPDDGCKTATNIKPELTARMSVTSIDENDDSLTDESYSSDEEETQKETSDSFAMSLCVHNGSFSDPVDAQGLAHLLEHMVSMGSKRYPADNHFDRFLYRKAGYSNAETGCEYTNYHFEVPMEYSQEASDIFASMFQAPKLAKESIDKEKQVVDSEFQMAISDDDSRIQRLISICADKENPAGQFFWGNLDSLNHENLSEMVVDFWKSHYSASRMTLAVQSKQSTHDMVEWIDNLFSEVPTDNLPPPVFKISQDPFCPDLFHKMFKIISVSSTKSIIFTWYLPPIIELYKIKPLEYIAWIVGHEGKGTLINYLRKLNYAMELEAGVDDDFYSNSIYSLFSITIELTDLGLQNVNEIIELTFSYLKLIKEKGISEDIFNQIQILAENDFNFAENKTAINHVKELSQNMLWYDEEDYICGPALLYEYSPETIAKFLNLLTVDRVAIFILAKEFDNSDVFIKDPIFGTKYLAESLTEELESKLSSIAPHPCFKIHSDNQYLTKNFSILPQSTDTKYPEKIFENDHIELWYKQDNHFKLPKSYIMFYFITQLPSKSLDNYMCMDLFFDSIVFLLNEETYPAVMAQLNYSIRVFITGFELAFNGFNEKLPLLIDIVINCLNNYASLMTEEIFTMIKSKAINRLKNNQYDLDYVPSDLKNSLIQDPDWYLDKRLKYLETLEYKQILTFYEQLNNLYCRSLIQGNISQNQAINVSKKVVSMLNYQPLAKECFPTVLIKRLNQGDFRVKMANYNPKDNNSMAYKYYQFDKNEIKDSVKYHVLQSMMEESAFDELRTKQCLGYDVQLNVTATYHHYGFYFKVAHQKDKFETQYVFNRMDEFLKQFWENFNDPDEVDKVKDALIALKEAPDDCLGQEFNRNINEILEGRFKFNRLELEIEALKNMTYDDVKNLKQGFLNGRAFSVEIIGHSNTDNLNDESPPKKMCLEENENCVYIDNVEEFKSSLKPF</sequence>
<dbReference type="FunFam" id="3.30.830.10:FF:000005">
    <property type="entry name" value="nardilysin isoform X1"/>
    <property type="match status" value="1"/>
</dbReference>
<proteinExistence type="inferred from homology"/>
<evidence type="ECO:0000313" key="13">
    <source>
        <dbReference type="Proteomes" id="UP000007819"/>
    </source>
</evidence>
<protein>
    <recommendedName>
        <fullName evidence="14">Nardilysin</fullName>
    </recommendedName>
</protein>
<evidence type="ECO:0000256" key="5">
    <source>
        <dbReference type="ARBA" id="ARBA00022833"/>
    </source>
</evidence>
<dbReference type="Pfam" id="PF05193">
    <property type="entry name" value="Peptidase_M16_C"/>
    <property type="match status" value="2"/>
</dbReference>
<reference evidence="13" key="1">
    <citation type="submission" date="2010-06" db="EMBL/GenBank/DDBJ databases">
        <authorList>
            <person name="Jiang H."/>
            <person name="Abraham K."/>
            <person name="Ali S."/>
            <person name="Alsbrooks S.L."/>
            <person name="Anim B.N."/>
            <person name="Anosike U.S."/>
            <person name="Attaway T."/>
            <person name="Bandaranaike D.P."/>
            <person name="Battles P.K."/>
            <person name="Bell S.N."/>
            <person name="Bell A.V."/>
            <person name="Beltran B."/>
            <person name="Bickham C."/>
            <person name="Bustamante Y."/>
            <person name="Caleb T."/>
            <person name="Canada A."/>
            <person name="Cardenas V."/>
            <person name="Carter K."/>
            <person name="Chacko J."/>
            <person name="Chandrabose M.N."/>
            <person name="Chavez D."/>
            <person name="Chavez A."/>
            <person name="Chen L."/>
            <person name="Chu H.-S."/>
            <person name="Claassen K.J."/>
            <person name="Cockrell R."/>
            <person name="Collins M."/>
            <person name="Cooper J.A."/>
            <person name="Cree A."/>
            <person name="Curry S.M."/>
            <person name="Da Y."/>
            <person name="Dao M.D."/>
            <person name="Das B."/>
            <person name="Davila M.-L."/>
            <person name="Davy-Carroll L."/>
            <person name="Denson S."/>
            <person name="Dinh H."/>
            <person name="Ebong V.E."/>
            <person name="Edwards J.R."/>
            <person name="Egan A."/>
            <person name="El-Daye J."/>
            <person name="Escobedo L."/>
            <person name="Fernandez S."/>
            <person name="Fernando P.R."/>
            <person name="Flagg N."/>
            <person name="Forbes L.D."/>
            <person name="Fowler R.G."/>
            <person name="Fu Q."/>
            <person name="Gabisi R.A."/>
            <person name="Ganer J."/>
            <person name="Garbino Pronczuk A."/>
            <person name="Garcia R.M."/>
            <person name="Garner T."/>
            <person name="Garrett T.E."/>
            <person name="Gonzalez D.A."/>
            <person name="Hamid H."/>
            <person name="Hawkins E.S."/>
            <person name="Hirani K."/>
            <person name="Hogues M.E."/>
            <person name="Hollins B."/>
            <person name="Hsiao C.-H."/>
            <person name="Jabil R."/>
            <person name="James M.L."/>
            <person name="Jhangiani S.N."/>
            <person name="Johnson B."/>
            <person name="Johnson Q."/>
            <person name="Joshi V."/>
            <person name="Kalu J.B."/>
            <person name="Kam C."/>
            <person name="Kashfia A."/>
            <person name="Keebler J."/>
            <person name="Kisamo H."/>
            <person name="Kovar C.L."/>
            <person name="Lago L.A."/>
            <person name="Lai C.-Y."/>
            <person name="Laidlaw J."/>
            <person name="Lara F."/>
            <person name="Le T.-K."/>
            <person name="Lee S.L."/>
            <person name="Legall F.H."/>
            <person name="Lemon S.J."/>
            <person name="Lewis L.R."/>
            <person name="Li B."/>
            <person name="Liu Y."/>
            <person name="Liu Y.-S."/>
            <person name="Lopez J."/>
            <person name="Lozado R.J."/>
            <person name="Lu J."/>
            <person name="Madu R.C."/>
            <person name="Maheshwari M."/>
            <person name="Maheshwari R."/>
            <person name="Malloy K."/>
            <person name="Martinez E."/>
            <person name="Mathew T."/>
            <person name="Mercado I.C."/>
            <person name="Mercado C."/>
            <person name="Meyer B."/>
            <person name="Montgomery K."/>
            <person name="Morgan M.B."/>
            <person name="Munidasa M."/>
            <person name="Nazareth L.V."/>
            <person name="Nelson J."/>
            <person name="Ng B.M."/>
            <person name="Nguyen N.B."/>
            <person name="Nguyen P.Q."/>
            <person name="Nguyen T."/>
            <person name="Obregon M."/>
            <person name="Okwuonu G.O."/>
            <person name="Onwere C.G."/>
            <person name="Orozco G."/>
            <person name="Parra A."/>
            <person name="Patel S."/>
            <person name="Patil S."/>
            <person name="Perez A."/>
            <person name="Perez Y."/>
            <person name="Pham C."/>
            <person name="Primus E.L."/>
            <person name="Pu L.-L."/>
            <person name="Puazo M."/>
            <person name="Qin X."/>
            <person name="Quiroz J.B."/>
            <person name="Reese J."/>
            <person name="Richards S."/>
            <person name="Rives C.M."/>
            <person name="Robberts R."/>
            <person name="Ruiz S.J."/>
            <person name="Ruiz M.J."/>
            <person name="Santibanez J."/>
            <person name="Schneider B.W."/>
            <person name="Sisson I."/>
            <person name="Smith M."/>
            <person name="Sodergren E."/>
            <person name="Song X.-Z."/>
            <person name="Song B.B."/>
            <person name="Summersgill H."/>
            <person name="Thelus R."/>
            <person name="Thornton R.D."/>
            <person name="Trejos Z.Y."/>
            <person name="Usmani K."/>
            <person name="Vattathil S."/>
            <person name="Villasana D."/>
            <person name="Walker D.L."/>
            <person name="Wang S."/>
            <person name="Wang K."/>
            <person name="White C.S."/>
            <person name="Williams A.C."/>
            <person name="Williamson J."/>
            <person name="Wilson K."/>
            <person name="Woghiren I.O."/>
            <person name="Woodworth J.R."/>
            <person name="Worley K.C."/>
            <person name="Wright R.A."/>
            <person name="Wu W."/>
            <person name="Young L."/>
            <person name="Zhang L."/>
            <person name="Zhang J."/>
            <person name="Zhu Y."/>
            <person name="Muzny D.M."/>
            <person name="Weinstock G."/>
            <person name="Gibbs R.A."/>
        </authorList>
    </citation>
    <scope>NUCLEOTIDE SEQUENCE [LARGE SCALE GENOMIC DNA]</scope>
    <source>
        <strain evidence="13">LSR1</strain>
    </source>
</reference>
<dbReference type="PROSITE" id="PS00143">
    <property type="entry name" value="INSULINASE"/>
    <property type="match status" value="1"/>
</dbReference>
<organism evidence="12 13">
    <name type="scientific">Acyrthosiphon pisum</name>
    <name type="common">Pea aphid</name>
    <dbReference type="NCBI Taxonomy" id="7029"/>
    <lineage>
        <taxon>Eukaryota</taxon>
        <taxon>Metazoa</taxon>
        <taxon>Ecdysozoa</taxon>
        <taxon>Arthropoda</taxon>
        <taxon>Hexapoda</taxon>
        <taxon>Insecta</taxon>
        <taxon>Pterygota</taxon>
        <taxon>Neoptera</taxon>
        <taxon>Paraneoptera</taxon>
        <taxon>Hemiptera</taxon>
        <taxon>Sternorrhyncha</taxon>
        <taxon>Aphidomorpha</taxon>
        <taxon>Aphidoidea</taxon>
        <taxon>Aphididae</taxon>
        <taxon>Macrosiphini</taxon>
        <taxon>Acyrthosiphon</taxon>
    </lineage>
</organism>
<dbReference type="GO" id="GO:0006508">
    <property type="term" value="P:proteolysis"/>
    <property type="evidence" value="ECO:0007669"/>
    <property type="project" value="UniProtKB-KW"/>
</dbReference>
<reference evidence="12" key="2">
    <citation type="submission" date="2022-06" db="UniProtKB">
        <authorList>
            <consortium name="EnsemblMetazoa"/>
        </authorList>
    </citation>
    <scope>IDENTIFICATION</scope>
</reference>
<evidence type="ECO:0000313" key="12">
    <source>
        <dbReference type="EnsemblMetazoa" id="XP_003241149.1"/>
    </source>
</evidence>
<dbReference type="OrthoDB" id="952271at2759"/>
<comment type="similarity">
    <text evidence="1 7">Belongs to the peptidase M16 family.</text>
</comment>
<dbReference type="PANTHER" id="PTHR43690:SF18">
    <property type="entry name" value="INSULIN-DEGRADING ENZYME-RELATED"/>
    <property type="match status" value="1"/>
</dbReference>
<dbReference type="InterPro" id="IPR050626">
    <property type="entry name" value="Peptidase_M16"/>
</dbReference>
<feature type="domain" description="Peptidase M16 C-terminal" evidence="10">
    <location>
        <begin position="706"/>
        <end position="885"/>
    </location>
</feature>
<evidence type="ECO:0000259" key="11">
    <source>
        <dbReference type="Pfam" id="PF16187"/>
    </source>
</evidence>
<dbReference type="InterPro" id="IPR007863">
    <property type="entry name" value="Peptidase_M16_C"/>
</dbReference>
<dbReference type="InterPro" id="IPR011249">
    <property type="entry name" value="Metalloenz_LuxS/M16"/>
</dbReference>
<dbReference type="SUPFAM" id="SSF63411">
    <property type="entry name" value="LuxS/MPP-like metallohydrolase"/>
    <property type="match status" value="4"/>
</dbReference>
<keyword evidence="2" id="KW-0645">Protease</keyword>
<evidence type="ECO:0000256" key="3">
    <source>
        <dbReference type="ARBA" id="ARBA00022723"/>
    </source>
</evidence>
<evidence type="ECO:0000256" key="7">
    <source>
        <dbReference type="RuleBase" id="RU004447"/>
    </source>
</evidence>
<dbReference type="Pfam" id="PF16187">
    <property type="entry name" value="Peptidase_M16_M"/>
    <property type="match status" value="1"/>
</dbReference>
<dbReference type="AlphaFoldDB" id="A0A8R2A459"/>
<evidence type="ECO:0000259" key="10">
    <source>
        <dbReference type="Pfam" id="PF05193"/>
    </source>
</evidence>
<evidence type="ECO:0000256" key="6">
    <source>
        <dbReference type="ARBA" id="ARBA00023049"/>
    </source>
</evidence>
<keyword evidence="5" id="KW-0862">Zinc</keyword>
<dbReference type="EnsemblMetazoa" id="XM_003241101.4">
    <property type="protein sequence ID" value="XP_003241149.1"/>
    <property type="gene ID" value="LOC100574580"/>
</dbReference>
<dbReference type="KEGG" id="api:100574580"/>
<dbReference type="PANTHER" id="PTHR43690">
    <property type="entry name" value="NARDILYSIN"/>
    <property type="match status" value="1"/>
</dbReference>
<dbReference type="InterPro" id="IPR001431">
    <property type="entry name" value="Pept_M16_Zn_BS"/>
</dbReference>
<dbReference type="RefSeq" id="XP_003241149.1">
    <property type="nucleotide sequence ID" value="XM_003241101.3"/>
</dbReference>
<feature type="domain" description="Peptidase M16 middle/third" evidence="11">
    <location>
        <begin position="420"/>
        <end position="700"/>
    </location>
</feature>
<keyword evidence="13" id="KW-1185">Reference proteome</keyword>
<dbReference type="GO" id="GO:0046872">
    <property type="term" value="F:metal ion binding"/>
    <property type="evidence" value="ECO:0007669"/>
    <property type="project" value="UniProtKB-KW"/>
</dbReference>
<evidence type="ECO:0000259" key="9">
    <source>
        <dbReference type="Pfam" id="PF00675"/>
    </source>
</evidence>
<feature type="region of interest" description="Disordered" evidence="8">
    <location>
        <begin position="52"/>
        <end position="78"/>
    </location>
</feature>
<evidence type="ECO:0000256" key="8">
    <source>
        <dbReference type="SAM" id="MobiDB-lite"/>
    </source>
</evidence>
<dbReference type="Pfam" id="PF00675">
    <property type="entry name" value="Peptidase_M16"/>
    <property type="match status" value="1"/>
</dbReference>
<keyword evidence="4" id="KW-0378">Hydrolase</keyword>
<keyword evidence="3" id="KW-0479">Metal-binding</keyword>
<dbReference type="GeneID" id="100574580"/>
<accession>A0A8R2A459</accession>
<dbReference type="OMA" id="INQVMEH"/>